<dbReference type="InterPro" id="IPR011335">
    <property type="entry name" value="Restrct_endonuc-II-like"/>
</dbReference>
<dbReference type="PANTHER" id="PTHR36558">
    <property type="entry name" value="GLR1098 PROTEIN"/>
    <property type="match status" value="1"/>
</dbReference>
<evidence type="ECO:0000313" key="2">
    <source>
        <dbReference type="EMBL" id="QTA86479.1"/>
    </source>
</evidence>
<accession>A0A975BIS9</accession>
<keyword evidence="2" id="KW-0540">Nuclease</keyword>
<dbReference type="PANTHER" id="PTHR36558:SF1">
    <property type="entry name" value="RESTRICTION ENDONUCLEASE DOMAIN-CONTAINING PROTEIN-RELATED"/>
    <property type="match status" value="1"/>
</dbReference>
<gene>
    <name evidence="2" type="ORF">dnm_025020</name>
</gene>
<keyword evidence="2" id="KW-0378">Hydrolase</keyword>
<sequence length="190" mass="22217">MPQPEEKKLISPEEYFKTEQLAEYKNEYYHGEIFAMTGASFHHNLIAGNIFASLHSSLRNSDCVAFIGDMKIQIEADSHYTYPDISVVCGDIEFVGNRDDIIANPFVIIEILSESTKSYDRGDKFNAYRKIRSLRDYILVDQYACHIEYFFKNKAGRWELDEFENPNDSFKIWSVSVELSLEAIYYRVRF</sequence>
<dbReference type="Gene3D" id="3.90.1570.10">
    <property type="entry name" value="tt1808, chain A"/>
    <property type="match status" value="1"/>
</dbReference>
<dbReference type="RefSeq" id="WP_207682096.1">
    <property type="nucleotide sequence ID" value="NZ_CP061800.1"/>
</dbReference>
<dbReference type="EMBL" id="CP061800">
    <property type="protein sequence ID" value="QTA86479.1"/>
    <property type="molecule type" value="Genomic_DNA"/>
</dbReference>
<organism evidence="2 3">
    <name type="scientific">Desulfonema magnum</name>
    <dbReference type="NCBI Taxonomy" id="45655"/>
    <lineage>
        <taxon>Bacteria</taxon>
        <taxon>Pseudomonadati</taxon>
        <taxon>Thermodesulfobacteriota</taxon>
        <taxon>Desulfobacteria</taxon>
        <taxon>Desulfobacterales</taxon>
        <taxon>Desulfococcaceae</taxon>
        <taxon>Desulfonema</taxon>
    </lineage>
</organism>
<dbReference type="GO" id="GO:0004519">
    <property type="term" value="F:endonuclease activity"/>
    <property type="evidence" value="ECO:0007669"/>
    <property type="project" value="UniProtKB-KW"/>
</dbReference>
<dbReference type="SUPFAM" id="SSF52980">
    <property type="entry name" value="Restriction endonuclease-like"/>
    <property type="match status" value="1"/>
</dbReference>
<dbReference type="InterPro" id="IPR008538">
    <property type="entry name" value="Uma2"/>
</dbReference>
<keyword evidence="2" id="KW-0255">Endonuclease</keyword>
<dbReference type="CDD" id="cd06260">
    <property type="entry name" value="DUF820-like"/>
    <property type="match status" value="1"/>
</dbReference>
<evidence type="ECO:0000313" key="3">
    <source>
        <dbReference type="Proteomes" id="UP000663722"/>
    </source>
</evidence>
<keyword evidence="3" id="KW-1185">Reference proteome</keyword>
<name>A0A975BIS9_9BACT</name>
<evidence type="ECO:0000259" key="1">
    <source>
        <dbReference type="Pfam" id="PF05685"/>
    </source>
</evidence>
<dbReference type="Pfam" id="PF05685">
    <property type="entry name" value="Uma2"/>
    <property type="match status" value="1"/>
</dbReference>
<reference evidence="2" key="1">
    <citation type="journal article" date="2021" name="Microb. Physiol.">
        <title>Proteogenomic Insights into the Physiology of Marine, Sulfate-Reducing, Filamentous Desulfonema limicola and Desulfonema magnum.</title>
        <authorList>
            <person name="Schnaars V."/>
            <person name="Wohlbrand L."/>
            <person name="Scheve S."/>
            <person name="Hinrichs C."/>
            <person name="Reinhardt R."/>
            <person name="Rabus R."/>
        </authorList>
    </citation>
    <scope>NUCLEOTIDE SEQUENCE</scope>
    <source>
        <strain evidence="2">4be13</strain>
    </source>
</reference>
<protein>
    <submittedName>
        <fullName evidence="2">Restriction endonuclease, DUF820</fullName>
    </submittedName>
</protein>
<dbReference type="Proteomes" id="UP000663722">
    <property type="component" value="Chromosome"/>
</dbReference>
<dbReference type="InterPro" id="IPR012296">
    <property type="entry name" value="Nuclease_put_TT1808"/>
</dbReference>
<dbReference type="AlphaFoldDB" id="A0A975BIS9"/>
<dbReference type="KEGG" id="dmm:dnm_025020"/>
<proteinExistence type="predicted"/>
<feature type="domain" description="Putative restriction endonuclease" evidence="1">
    <location>
        <begin position="13"/>
        <end position="172"/>
    </location>
</feature>